<evidence type="ECO:0000313" key="1">
    <source>
        <dbReference type="EMBL" id="HHE54784.1"/>
    </source>
</evidence>
<accession>A0A7V5H2T2</accession>
<dbReference type="Proteomes" id="UP000886111">
    <property type="component" value="Unassembled WGS sequence"/>
</dbReference>
<dbReference type="AlphaFoldDB" id="A0A7V5H2T2"/>
<proteinExistence type="predicted"/>
<reference evidence="1" key="1">
    <citation type="journal article" date="2020" name="mSystems">
        <title>Genome- and Community-Level Interaction Insights into Carbon Utilization and Element Cycling Functions of Hydrothermarchaeota in Hydrothermal Sediment.</title>
        <authorList>
            <person name="Zhou Z."/>
            <person name="Liu Y."/>
            <person name="Xu W."/>
            <person name="Pan J."/>
            <person name="Luo Z.H."/>
            <person name="Li M."/>
        </authorList>
    </citation>
    <scope>NUCLEOTIDE SEQUENCE [LARGE SCALE GENOMIC DNA]</scope>
    <source>
        <strain evidence="1">HyVt-76</strain>
    </source>
</reference>
<protein>
    <submittedName>
        <fullName evidence="1">Uncharacterized protein</fullName>
    </submittedName>
</protein>
<organism evidence="1">
    <name type="scientific">Caldithrix abyssi</name>
    <dbReference type="NCBI Taxonomy" id="187145"/>
    <lineage>
        <taxon>Bacteria</taxon>
        <taxon>Pseudomonadati</taxon>
        <taxon>Calditrichota</taxon>
        <taxon>Calditrichia</taxon>
        <taxon>Calditrichales</taxon>
        <taxon>Calditrichaceae</taxon>
        <taxon>Caldithrix</taxon>
    </lineage>
</organism>
<gene>
    <name evidence="1" type="ORF">ENL21_03310</name>
</gene>
<name>A0A7V5H2T2_CALAY</name>
<dbReference type="EMBL" id="DRTD01000237">
    <property type="protein sequence ID" value="HHE54784.1"/>
    <property type="molecule type" value="Genomic_DNA"/>
</dbReference>
<sequence>MGCSCQGSKAFQIEVNNEKYIVWSLDEVVFSTIFAEPKDEASAEEMLWEKLCAFNPELDQKLEFAFKRVLLQFYRDTKQAYQEYQKNQQQVG</sequence>
<comment type="caution">
    <text evidence="1">The sequence shown here is derived from an EMBL/GenBank/DDBJ whole genome shotgun (WGS) entry which is preliminary data.</text>
</comment>